<dbReference type="AlphaFoldDB" id="A0A6B3N574"/>
<dbReference type="CDD" id="cd05825">
    <property type="entry name" value="LbH_wcaF_like"/>
    <property type="match status" value="1"/>
</dbReference>
<evidence type="ECO:0000313" key="4">
    <source>
        <dbReference type="EMBL" id="NER26757.1"/>
    </source>
</evidence>
<dbReference type="InterPro" id="IPR011004">
    <property type="entry name" value="Trimer_LpxA-like_sf"/>
</dbReference>
<dbReference type="EMBL" id="JAAHFQ010000047">
    <property type="protein sequence ID" value="NER26757.1"/>
    <property type="molecule type" value="Genomic_DNA"/>
</dbReference>
<feature type="region of interest" description="Disordered" evidence="3">
    <location>
        <begin position="1"/>
        <end position="37"/>
    </location>
</feature>
<organism evidence="4">
    <name type="scientific">Symploca sp. SIO1C4</name>
    <dbReference type="NCBI Taxonomy" id="2607765"/>
    <lineage>
        <taxon>Bacteria</taxon>
        <taxon>Bacillati</taxon>
        <taxon>Cyanobacteriota</taxon>
        <taxon>Cyanophyceae</taxon>
        <taxon>Coleofasciculales</taxon>
        <taxon>Coleofasciculaceae</taxon>
        <taxon>Symploca</taxon>
    </lineage>
</organism>
<keyword evidence="2 4" id="KW-0808">Transferase</keyword>
<name>A0A6B3N574_9CYAN</name>
<dbReference type="NCBIfam" id="NF007797">
    <property type="entry name" value="PRK10502.1"/>
    <property type="match status" value="1"/>
</dbReference>
<dbReference type="GO" id="GO:0031470">
    <property type="term" value="C:carboxysome"/>
    <property type="evidence" value="ECO:0007669"/>
    <property type="project" value="UniProtKB-ARBA"/>
</dbReference>
<dbReference type="Pfam" id="PF00132">
    <property type="entry name" value="Hexapep"/>
    <property type="match status" value="1"/>
</dbReference>
<sequence length="244" mass="26992">MSSKAAFPSESQPDSPNTSPINEAAELPKKQGLSTSAADSVELPKLPDVNAASLIDLSKYDQSWYERGRPGWFVLLWWLVQAIAFPLSIHNLNGFRCWLLRLFGAKIGTNVIIRPTARFTYPWKVEIGDYSWIGDDVVFYSIDQIRIGQHCVISQKCYLCTGSHDLRDPAFDLIVSGIVIGNGAWIATDCFIAPGVHIGANAVIGARSSVFSNLPAQQVCWGTPARPRYQRQMRDAISMTETNS</sequence>
<evidence type="ECO:0000256" key="3">
    <source>
        <dbReference type="SAM" id="MobiDB-lite"/>
    </source>
</evidence>
<protein>
    <submittedName>
        <fullName evidence="4">Colanic acid biosynthesis acetyltransferase WcaF</fullName>
    </submittedName>
</protein>
<dbReference type="PANTHER" id="PTHR23416">
    <property type="entry name" value="SIALIC ACID SYNTHASE-RELATED"/>
    <property type="match status" value="1"/>
</dbReference>
<dbReference type="PANTHER" id="PTHR23416:SF23">
    <property type="entry name" value="ACETYLTRANSFERASE C18B11.09C-RELATED"/>
    <property type="match status" value="1"/>
</dbReference>
<dbReference type="Gene3D" id="2.160.10.10">
    <property type="entry name" value="Hexapeptide repeat proteins"/>
    <property type="match status" value="1"/>
</dbReference>
<reference evidence="4" key="1">
    <citation type="submission" date="2019-11" db="EMBL/GenBank/DDBJ databases">
        <title>Genomic insights into an expanded diversity of filamentous marine cyanobacteria reveals the extraordinary biosynthetic potential of Moorea and Okeania.</title>
        <authorList>
            <person name="Ferreira Leao T."/>
            <person name="Wang M."/>
            <person name="Moss N."/>
            <person name="Da Silva R."/>
            <person name="Sanders J."/>
            <person name="Nurk S."/>
            <person name="Gurevich A."/>
            <person name="Humphrey G."/>
            <person name="Reher R."/>
            <person name="Zhu Q."/>
            <person name="Belda-Ferre P."/>
            <person name="Glukhov E."/>
            <person name="Rex R."/>
            <person name="Dorrestein P.C."/>
            <person name="Knight R."/>
            <person name="Pevzner P."/>
            <person name="Gerwick W.H."/>
            <person name="Gerwick L."/>
        </authorList>
    </citation>
    <scope>NUCLEOTIDE SEQUENCE</scope>
    <source>
        <strain evidence="4">SIO1C4</strain>
    </source>
</reference>
<feature type="compositionally biased region" description="Polar residues" evidence="3">
    <location>
        <begin position="1"/>
        <end position="21"/>
    </location>
</feature>
<dbReference type="GO" id="GO:0043886">
    <property type="term" value="F:structural constituent of carboxysome shell"/>
    <property type="evidence" value="ECO:0007669"/>
    <property type="project" value="UniProtKB-ARBA"/>
</dbReference>
<dbReference type="InterPro" id="IPR001451">
    <property type="entry name" value="Hexapep"/>
</dbReference>
<comment type="caution">
    <text evidence="4">The sequence shown here is derived from an EMBL/GenBank/DDBJ whole genome shotgun (WGS) entry which is preliminary data.</text>
</comment>
<evidence type="ECO:0000256" key="2">
    <source>
        <dbReference type="ARBA" id="ARBA00022679"/>
    </source>
</evidence>
<dbReference type="NCBIfam" id="NF038307">
    <property type="entry name" value="EPS_acetyl_HpsU"/>
    <property type="match status" value="1"/>
</dbReference>
<dbReference type="GO" id="GO:0005829">
    <property type="term" value="C:cytosol"/>
    <property type="evidence" value="ECO:0007669"/>
    <property type="project" value="TreeGrafter"/>
</dbReference>
<comment type="similarity">
    <text evidence="1">Belongs to the transferase hexapeptide repeat family.</text>
</comment>
<dbReference type="SUPFAM" id="SSF51161">
    <property type="entry name" value="Trimeric LpxA-like enzymes"/>
    <property type="match status" value="1"/>
</dbReference>
<dbReference type="GO" id="GO:0008374">
    <property type="term" value="F:O-acyltransferase activity"/>
    <property type="evidence" value="ECO:0007669"/>
    <property type="project" value="TreeGrafter"/>
</dbReference>
<accession>A0A6B3N574</accession>
<dbReference type="InterPro" id="IPR051159">
    <property type="entry name" value="Hexapeptide_acetyltransf"/>
</dbReference>
<gene>
    <name evidence="4" type="primary">wcaF</name>
    <name evidence="4" type="ORF">F6J89_03785</name>
</gene>
<evidence type="ECO:0000256" key="1">
    <source>
        <dbReference type="ARBA" id="ARBA00007274"/>
    </source>
</evidence>
<proteinExistence type="inferred from homology"/>